<dbReference type="RefSeq" id="WP_266056322.1">
    <property type="nucleotide sequence ID" value="NZ_JAPFQN010000005.1"/>
</dbReference>
<sequence length="285" mass="32458">MSNVKSSHIKGDENISLNHISEIIFELNHDRSYQKFEKSESTSTTSLNSIIIDQNKDDSIILDLWIKNLFPQINNIGILSEISGSIDEITHPAVDLLFIDSNIFKDFGHLFTDLSSCKIISISSNQEDAIHALRNNFCGFISKPLDIKEVGLSIQCAFEKIKSEINLHKENAPPNFEHNRLIGVPTIEGIEFIDTNKVVRCEGLQKCTRIITTDKTDIISSYNIGEFKKILLNLGFFCCHKSHLINLKFVKKYTKEGFLFFNANSKPVPLARRRKIEFLSLMNHI</sequence>
<dbReference type="InterPro" id="IPR011006">
    <property type="entry name" value="CheY-like_superfamily"/>
</dbReference>
<organism evidence="2 3">
    <name type="scientific">Mangrovivirga halotolerans</name>
    <dbReference type="NCBI Taxonomy" id="2993936"/>
    <lineage>
        <taxon>Bacteria</taxon>
        <taxon>Pseudomonadati</taxon>
        <taxon>Bacteroidota</taxon>
        <taxon>Cytophagia</taxon>
        <taxon>Cytophagales</taxon>
        <taxon>Mangrovivirgaceae</taxon>
        <taxon>Mangrovivirga</taxon>
    </lineage>
</organism>
<dbReference type="InterPro" id="IPR007492">
    <property type="entry name" value="LytTR_DNA-bd_dom"/>
</dbReference>
<protein>
    <submittedName>
        <fullName evidence="2">LytTR family DNA-binding domain-containing protein</fullName>
    </submittedName>
</protein>
<dbReference type="Gene3D" id="3.40.50.2300">
    <property type="match status" value="1"/>
</dbReference>
<reference evidence="2 3" key="1">
    <citation type="submission" date="2022-11" db="EMBL/GenBank/DDBJ databases">
        <title>The characterization of three novel Bacteroidetes species and genomic analysis of their roles in tidal elemental geochemical cycles.</title>
        <authorList>
            <person name="Ma K."/>
        </authorList>
    </citation>
    <scope>NUCLEOTIDE SEQUENCE [LARGE SCALE GENOMIC DNA]</scope>
    <source>
        <strain evidence="2 3">M17</strain>
    </source>
</reference>
<name>A0ABT3RPZ7_9BACT</name>
<dbReference type="Pfam" id="PF04397">
    <property type="entry name" value="LytTR"/>
    <property type="match status" value="1"/>
</dbReference>
<dbReference type="SMART" id="SM00850">
    <property type="entry name" value="LytTR"/>
    <property type="match status" value="1"/>
</dbReference>
<keyword evidence="3" id="KW-1185">Reference proteome</keyword>
<evidence type="ECO:0000259" key="1">
    <source>
        <dbReference type="PROSITE" id="PS50930"/>
    </source>
</evidence>
<dbReference type="PROSITE" id="PS50930">
    <property type="entry name" value="HTH_LYTTR"/>
    <property type="match status" value="1"/>
</dbReference>
<dbReference type="Gene3D" id="2.40.50.1020">
    <property type="entry name" value="LytTr DNA-binding domain"/>
    <property type="match status" value="1"/>
</dbReference>
<gene>
    <name evidence="2" type="ORF">OO013_08305</name>
</gene>
<evidence type="ECO:0000313" key="3">
    <source>
        <dbReference type="Proteomes" id="UP001209885"/>
    </source>
</evidence>
<evidence type="ECO:0000313" key="2">
    <source>
        <dbReference type="EMBL" id="MCX2743864.1"/>
    </source>
</evidence>
<dbReference type="GO" id="GO:0003677">
    <property type="term" value="F:DNA binding"/>
    <property type="evidence" value="ECO:0007669"/>
    <property type="project" value="UniProtKB-KW"/>
</dbReference>
<accession>A0ABT3RPZ7</accession>
<dbReference type="Proteomes" id="UP001209885">
    <property type="component" value="Unassembled WGS sequence"/>
</dbReference>
<proteinExistence type="predicted"/>
<feature type="domain" description="HTH LytTR-type" evidence="1">
    <location>
        <begin position="182"/>
        <end position="284"/>
    </location>
</feature>
<comment type="caution">
    <text evidence="2">The sequence shown here is derived from an EMBL/GenBank/DDBJ whole genome shotgun (WGS) entry which is preliminary data.</text>
</comment>
<keyword evidence="2" id="KW-0238">DNA-binding</keyword>
<dbReference type="SUPFAM" id="SSF52172">
    <property type="entry name" value="CheY-like"/>
    <property type="match status" value="1"/>
</dbReference>
<dbReference type="EMBL" id="JAPFQN010000005">
    <property type="protein sequence ID" value="MCX2743864.1"/>
    <property type="molecule type" value="Genomic_DNA"/>
</dbReference>